<evidence type="ECO:0000256" key="7">
    <source>
        <dbReference type="ARBA" id="ARBA00023157"/>
    </source>
</evidence>
<evidence type="ECO:0000256" key="1">
    <source>
        <dbReference type="ARBA" id="ARBA00004123"/>
    </source>
</evidence>
<dbReference type="GO" id="GO:0005634">
    <property type="term" value="C:nucleus"/>
    <property type="evidence" value="ECO:0007669"/>
    <property type="project" value="UniProtKB-SubCell"/>
</dbReference>
<evidence type="ECO:0000256" key="4">
    <source>
        <dbReference type="ARBA" id="ARBA00006425"/>
    </source>
</evidence>
<keyword evidence="8" id="KW-0539">Nucleus</keyword>
<keyword evidence="7" id="KW-1015">Disulfide bond</keyword>
<evidence type="ECO:0000256" key="3">
    <source>
        <dbReference type="ARBA" id="ARBA00004569"/>
    </source>
</evidence>
<evidence type="ECO:0000256" key="5">
    <source>
        <dbReference type="ARBA" id="ARBA00022490"/>
    </source>
</evidence>
<comment type="subcellular location">
    <subcellularLocation>
        <location evidence="2">Cytoplasm</location>
    </subcellularLocation>
    <subcellularLocation>
        <location evidence="3">Mitochondrion intermembrane space</location>
    </subcellularLocation>
    <subcellularLocation>
        <location evidence="1">Nucleus</location>
    </subcellularLocation>
</comment>
<dbReference type="Gene3D" id="1.10.10.140">
    <property type="entry name" value="Cytochrome c oxidase, subunit VIb"/>
    <property type="match status" value="1"/>
</dbReference>
<dbReference type="SUPFAM" id="SSF47694">
    <property type="entry name" value="Cytochrome c oxidase subunit h"/>
    <property type="match status" value="1"/>
</dbReference>
<dbReference type="PANTHER" id="PTHR47677">
    <property type="entry name" value="CYTOCHROME C OXIDASE ASSEMBLY FACTOR 6"/>
    <property type="match status" value="1"/>
</dbReference>
<accession>A0A9P9WIM5</accession>
<dbReference type="AlphaFoldDB" id="A0A9P9WIM5"/>
<dbReference type="PANTHER" id="PTHR47677:SF1">
    <property type="entry name" value="CYTOCHROME C OXIDASE ASSEMBLY FACTOR 6"/>
    <property type="match status" value="1"/>
</dbReference>
<organism evidence="9 10">
    <name type="scientific">Neoarthrinium moseri</name>
    <dbReference type="NCBI Taxonomy" id="1658444"/>
    <lineage>
        <taxon>Eukaryota</taxon>
        <taxon>Fungi</taxon>
        <taxon>Dikarya</taxon>
        <taxon>Ascomycota</taxon>
        <taxon>Pezizomycotina</taxon>
        <taxon>Sordariomycetes</taxon>
        <taxon>Xylariomycetidae</taxon>
        <taxon>Amphisphaeriales</taxon>
        <taxon>Apiosporaceae</taxon>
        <taxon>Neoarthrinium</taxon>
    </lineage>
</organism>
<reference evidence="9" key="1">
    <citation type="submission" date="2021-03" db="EMBL/GenBank/DDBJ databases">
        <title>Revisited historic fungal species revealed as producer of novel bioactive compounds through whole genome sequencing and comparative genomics.</title>
        <authorList>
            <person name="Vignolle G.A."/>
            <person name="Hochenegger N."/>
            <person name="Mach R.L."/>
            <person name="Mach-Aigner A.R."/>
            <person name="Javad Rahimi M."/>
            <person name="Salim K.A."/>
            <person name="Chan C.M."/>
            <person name="Lim L.B.L."/>
            <person name="Cai F."/>
            <person name="Druzhinina I.S."/>
            <person name="U'Ren J.M."/>
            <person name="Derntl C."/>
        </authorList>
    </citation>
    <scope>NUCLEOTIDE SEQUENCE</scope>
    <source>
        <strain evidence="9">TUCIM 5799</strain>
    </source>
</reference>
<keyword evidence="6" id="KW-0496">Mitochondrion</keyword>
<evidence type="ECO:0000313" key="10">
    <source>
        <dbReference type="Proteomes" id="UP000829685"/>
    </source>
</evidence>
<dbReference type="InterPro" id="IPR036549">
    <property type="entry name" value="CX6/COA6-like_sf"/>
</dbReference>
<dbReference type="EMBL" id="JAFIMR010000021">
    <property type="protein sequence ID" value="KAI1865589.1"/>
    <property type="molecule type" value="Genomic_DNA"/>
</dbReference>
<evidence type="ECO:0000256" key="2">
    <source>
        <dbReference type="ARBA" id="ARBA00004496"/>
    </source>
</evidence>
<comment type="caution">
    <text evidence="9">The sequence shown here is derived from an EMBL/GenBank/DDBJ whole genome shotgun (WGS) entry which is preliminary data.</text>
</comment>
<dbReference type="FunFam" id="1.10.10.140:FF:000003">
    <property type="entry name" value="Cytochrome c oxidase assembly factor 6"/>
    <property type="match status" value="1"/>
</dbReference>
<protein>
    <submittedName>
        <fullName evidence="9">Uncharacterized protein</fullName>
    </submittedName>
</protein>
<proteinExistence type="inferred from homology"/>
<evidence type="ECO:0000256" key="6">
    <source>
        <dbReference type="ARBA" id="ARBA00023128"/>
    </source>
</evidence>
<dbReference type="OrthoDB" id="5545577at2759"/>
<keyword evidence="5" id="KW-0963">Cytoplasm</keyword>
<dbReference type="Proteomes" id="UP000829685">
    <property type="component" value="Unassembled WGS sequence"/>
</dbReference>
<sequence>MGVFDFFQSPDAKRKEEVRTGAVAPDRSERKRCWEARDGFYRCLDKHSVIDSLKGEGKAIADKQCAKENAQFEQDCATAWVKYFKQFRIAEYQKKKAFERLEKEGANKMAIEGPNDAAKR</sequence>
<evidence type="ECO:0000256" key="8">
    <source>
        <dbReference type="ARBA" id="ARBA00023242"/>
    </source>
</evidence>
<dbReference type="InterPro" id="IPR048281">
    <property type="entry name" value="COA6_fun"/>
</dbReference>
<dbReference type="InterPro" id="IPR048280">
    <property type="entry name" value="COX6B-like"/>
</dbReference>
<keyword evidence="10" id="KW-1185">Reference proteome</keyword>
<comment type="similarity">
    <text evidence="4">Belongs to the cytochrome c oxidase subunit 6B family.</text>
</comment>
<evidence type="ECO:0000313" key="9">
    <source>
        <dbReference type="EMBL" id="KAI1865589.1"/>
    </source>
</evidence>
<dbReference type="GO" id="GO:0033617">
    <property type="term" value="P:mitochondrial respiratory chain complex IV assembly"/>
    <property type="evidence" value="ECO:0007669"/>
    <property type="project" value="TreeGrafter"/>
</dbReference>
<gene>
    <name evidence="9" type="ORF">JX265_007912</name>
</gene>
<dbReference type="GO" id="GO:0005758">
    <property type="term" value="C:mitochondrial intermembrane space"/>
    <property type="evidence" value="ECO:0007669"/>
    <property type="project" value="UniProtKB-SubCell"/>
</dbReference>
<name>A0A9P9WIM5_9PEZI</name>
<dbReference type="Pfam" id="PF02297">
    <property type="entry name" value="COX6B"/>
    <property type="match status" value="1"/>
</dbReference>